<evidence type="ECO:0000256" key="1">
    <source>
        <dbReference type="ARBA" id="ARBA00023172"/>
    </source>
</evidence>
<dbReference type="GO" id="GO:0003677">
    <property type="term" value="F:DNA binding"/>
    <property type="evidence" value="ECO:0007669"/>
    <property type="project" value="InterPro"/>
</dbReference>
<feature type="region of interest" description="Disordered" evidence="2">
    <location>
        <begin position="523"/>
        <end position="561"/>
    </location>
</feature>
<dbReference type="PANTHER" id="PTHR30349">
    <property type="entry name" value="PHAGE INTEGRASE-RELATED"/>
    <property type="match status" value="1"/>
</dbReference>
<dbReference type="Proteomes" id="UP000292704">
    <property type="component" value="Unassembled WGS sequence"/>
</dbReference>
<feature type="domain" description="Tyr recombinase" evidence="3">
    <location>
        <begin position="213"/>
        <end position="405"/>
    </location>
</feature>
<evidence type="ECO:0000256" key="2">
    <source>
        <dbReference type="SAM" id="MobiDB-lite"/>
    </source>
</evidence>
<comment type="caution">
    <text evidence="4">The sequence shown here is derived from an EMBL/GenBank/DDBJ whole genome shotgun (WGS) entry which is preliminary data.</text>
</comment>
<accession>A0A482XYH9</accession>
<dbReference type="GO" id="GO:0015074">
    <property type="term" value="P:DNA integration"/>
    <property type="evidence" value="ECO:0007669"/>
    <property type="project" value="InterPro"/>
</dbReference>
<dbReference type="SUPFAM" id="SSF56349">
    <property type="entry name" value="DNA breaking-rejoining enzymes"/>
    <property type="match status" value="1"/>
</dbReference>
<dbReference type="PROSITE" id="PS51898">
    <property type="entry name" value="TYR_RECOMBINASE"/>
    <property type="match status" value="1"/>
</dbReference>
<dbReference type="EMBL" id="SHMR01000001">
    <property type="protein sequence ID" value="RZH68751.1"/>
    <property type="molecule type" value="Genomic_DNA"/>
</dbReference>
<dbReference type="InterPro" id="IPR011010">
    <property type="entry name" value="DNA_brk_join_enz"/>
</dbReference>
<name>A0A482XYH9_9EURY</name>
<evidence type="ECO:0000313" key="4">
    <source>
        <dbReference type="EMBL" id="RZH68751.1"/>
    </source>
</evidence>
<proteinExistence type="predicted"/>
<sequence length="561" mass="64026">MWRVLKGLTHPLRHIGYGLQGACSLRRSHRLLDLLCRHLRWWNQLHNGMPDGSDPGRVERYVERQVERVRLQVSKPNQTDIIKTIRKGRRGNIPSPKRNRKDKPAWSKQTVRNNARNLRILAGQTEGLEKVKYEGTKWKGREGRDDYPDRLLDLEPDEVTNLIEDMSIARQWSDGTERDYCLSMRNLFLANDRIEDATEIDYPQIGNDDAAVDIDTVPTREDLYAIIEGESVRDKALYTTIWESGCRVTALASLKIKHWQPMGEGYGIIQLPGKHVTGLKGAEHGAKPITFARGYLDNWLAEHPLADDPDAPLFCPTRSQDDPSKHLHPHSIATQLYRIARRTDDVDEEHISPHAFKHGRASEMRASERFDKDDIEQILDWEEGTPMHERYTHVTQTDEAERILRKQGYEPGEDGGDPIEQHPCPRCGTMVDANADYCPSCSLRQTDGQPRWWRIYRGVAAEDDPVREQYDDGGDIPPATMGQLTPGYYEHVLDVLSIGLFQQIADSIPMADFGDFGGSVDGLADDPKMSSDDADWLRENYPEIEERQQEEHPASPSLRSD</sequence>
<dbReference type="AlphaFoldDB" id="A0A482XYH9"/>
<dbReference type="InterPro" id="IPR002104">
    <property type="entry name" value="Integrase_catalytic"/>
</dbReference>
<dbReference type="GO" id="GO:0006310">
    <property type="term" value="P:DNA recombination"/>
    <property type="evidence" value="ECO:0007669"/>
    <property type="project" value="UniProtKB-KW"/>
</dbReference>
<dbReference type="Gene3D" id="1.10.443.10">
    <property type="entry name" value="Intergrase catalytic core"/>
    <property type="match status" value="1"/>
</dbReference>
<evidence type="ECO:0000259" key="3">
    <source>
        <dbReference type="PROSITE" id="PS51898"/>
    </source>
</evidence>
<feature type="region of interest" description="Disordered" evidence="2">
    <location>
        <begin position="88"/>
        <end position="109"/>
    </location>
</feature>
<protein>
    <recommendedName>
        <fullName evidence="3">Tyr recombinase domain-containing protein</fullName>
    </recommendedName>
</protein>
<dbReference type="InterPro" id="IPR013762">
    <property type="entry name" value="Integrase-like_cat_sf"/>
</dbReference>
<organism evidence="4 5">
    <name type="scientific">Natrinema altunense</name>
    <dbReference type="NCBI Taxonomy" id="222984"/>
    <lineage>
        <taxon>Archaea</taxon>
        <taxon>Methanobacteriati</taxon>
        <taxon>Methanobacteriota</taxon>
        <taxon>Stenosarchaea group</taxon>
        <taxon>Halobacteria</taxon>
        <taxon>Halobacteriales</taxon>
        <taxon>Natrialbaceae</taxon>
        <taxon>Natrinema</taxon>
    </lineage>
</organism>
<reference evidence="4 5" key="1">
    <citation type="submission" date="2019-02" db="EMBL/GenBank/DDBJ databases">
        <title>Genome analysis provides insights into bioremediation potentialities and Haloocin production by Natrinema altunense strain 4.1R isolated from Chott Douz in Tunisian desert.</title>
        <authorList>
            <person name="Najjari A."/>
            <person name="Youssef N."/>
            <person name="Ben Dhia O."/>
            <person name="Ferjani R."/>
            <person name="El Hidri D."/>
            <person name="Ouzari H.I."/>
            <person name="Cherif A."/>
        </authorList>
    </citation>
    <scope>NUCLEOTIDE SEQUENCE [LARGE SCALE GENOMIC DNA]</scope>
    <source>
        <strain evidence="4 5">4.1R</strain>
    </source>
</reference>
<gene>
    <name evidence="4" type="ORF">ELS17_04625</name>
</gene>
<evidence type="ECO:0000313" key="5">
    <source>
        <dbReference type="Proteomes" id="UP000292704"/>
    </source>
</evidence>
<keyword evidence="1" id="KW-0233">DNA recombination</keyword>
<dbReference type="Pfam" id="PF00589">
    <property type="entry name" value="Phage_integrase"/>
    <property type="match status" value="1"/>
</dbReference>
<dbReference type="InterPro" id="IPR050090">
    <property type="entry name" value="Tyrosine_recombinase_XerCD"/>
</dbReference>
<feature type="compositionally biased region" description="Basic and acidic residues" evidence="2">
    <location>
        <begin position="525"/>
        <end position="553"/>
    </location>
</feature>
<dbReference type="PANTHER" id="PTHR30349:SF87">
    <property type="entry name" value="TRANSPOSASE A"/>
    <property type="match status" value="1"/>
</dbReference>
<dbReference type="CDD" id="cd00397">
    <property type="entry name" value="DNA_BRE_C"/>
    <property type="match status" value="1"/>
</dbReference>